<dbReference type="InterPro" id="IPR027417">
    <property type="entry name" value="P-loop_NTPase"/>
</dbReference>
<dbReference type="Gene3D" id="1.10.287.2610">
    <property type="match status" value="1"/>
</dbReference>
<feature type="coiled-coil region" evidence="7">
    <location>
        <begin position="2333"/>
        <end position="2360"/>
    </location>
</feature>
<evidence type="ECO:0000256" key="5">
    <source>
        <dbReference type="ARBA" id="ARBA00023136"/>
    </source>
</evidence>
<dbReference type="InterPro" id="IPR043160">
    <property type="entry name" value="Dynein_C_barrel"/>
</dbReference>
<feature type="domain" description="EF-hand" evidence="11">
    <location>
        <begin position="2049"/>
        <end position="2084"/>
    </location>
</feature>
<evidence type="ECO:0000259" key="11">
    <source>
        <dbReference type="PROSITE" id="PS50222"/>
    </source>
</evidence>
<dbReference type="Gene3D" id="1.10.238.10">
    <property type="entry name" value="EF-hand"/>
    <property type="match status" value="1"/>
</dbReference>
<dbReference type="Pfam" id="PF00520">
    <property type="entry name" value="Ion_trans"/>
    <property type="match status" value="1"/>
</dbReference>
<dbReference type="PANTHER" id="PTHR22878">
    <property type="entry name" value="DYNEIN HEAVY CHAIN 6, AXONEMAL-LIKE-RELATED"/>
    <property type="match status" value="1"/>
</dbReference>
<dbReference type="GO" id="GO:0051959">
    <property type="term" value="F:dynein light intermediate chain binding"/>
    <property type="evidence" value="ECO:0007669"/>
    <property type="project" value="InterPro"/>
</dbReference>
<dbReference type="PROSITE" id="PS50222">
    <property type="entry name" value="EF_HAND_2"/>
    <property type="match status" value="1"/>
</dbReference>
<dbReference type="Gene3D" id="1.10.287.70">
    <property type="match status" value="1"/>
</dbReference>
<dbReference type="CDD" id="cd16454">
    <property type="entry name" value="RING-H2_PA-TM-RING"/>
    <property type="match status" value="1"/>
</dbReference>
<dbReference type="SUPFAM" id="SSF47473">
    <property type="entry name" value="EF-hand"/>
    <property type="match status" value="1"/>
</dbReference>
<dbReference type="InterPro" id="IPR041228">
    <property type="entry name" value="Dynein_C"/>
</dbReference>
<evidence type="ECO:0000256" key="9">
    <source>
        <dbReference type="SAM" id="Phobius"/>
    </source>
</evidence>
<name>A0A1Q9E8M9_SYMMI</name>
<evidence type="ECO:0000256" key="7">
    <source>
        <dbReference type="SAM" id="Coils"/>
    </source>
</evidence>
<dbReference type="InterPro" id="IPR013083">
    <property type="entry name" value="Znf_RING/FYVE/PHD"/>
</dbReference>
<keyword evidence="13" id="KW-1185">Reference proteome</keyword>
<protein>
    <submittedName>
        <fullName evidence="12">Dynein heavy chain 12, axonemal</fullName>
    </submittedName>
</protein>
<dbReference type="Gene3D" id="1.10.8.720">
    <property type="entry name" value="Region D6 of dynein motor"/>
    <property type="match status" value="1"/>
</dbReference>
<feature type="transmembrane region" description="Helical" evidence="9">
    <location>
        <begin position="1945"/>
        <end position="1963"/>
    </location>
</feature>
<dbReference type="Pfam" id="PF03028">
    <property type="entry name" value="Dynein_heavy"/>
    <property type="match status" value="1"/>
</dbReference>
<dbReference type="InterPro" id="IPR002048">
    <property type="entry name" value="EF_hand_dom"/>
</dbReference>
<feature type="compositionally biased region" description="Low complexity" evidence="8">
    <location>
        <begin position="572"/>
        <end position="610"/>
    </location>
</feature>
<dbReference type="GO" id="GO:0005509">
    <property type="term" value="F:calcium ion binding"/>
    <property type="evidence" value="ECO:0007669"/>
    <property type="project" value="InterPro"/>
</dbReference>
<dbReference type="InterPro" id="IPR042219">
    <property type="entry name" value="AAA_lid_11_sf"/>
</dbReference>
<dbReference type="InterPro" id="IPR033438">
    <property type="entry name" value="MOLO1"/>
</dbReference>
<dbReference type="SMART" id="SM00184">
    <property type="entry name" value="RING"/>
    <property type="match status" value="1"/>
</dbReference>
<dbReference type="InterPro" id="IPR035706">
    <property type="entry name" value="AAA_9"/>
</dbReference>
<keyword evidence="4 9" id="KW-1133">Transmembrane helix</keyword>
<keyword evidence="6" id="KW-0479">Metal-binding</keyword>
<dbReference type="SMART" id="SM00054">
    <property type="entry name" value="EFh"/>
    <property type="match status" value="1"/>
</dbReference>
<proteinExistence type="predicted"/>
<reference evidence="12 13" key="1">
    <citation type="submission" date="2016-02" db="EMBL/GenBank/DDBJ databases">
        <title>Genome analysis of coral dinoflagellate symbionts highlights evolutionary adaptations to a symbiotic lifestyle.</title>
        <authorList>
            <person name="Aranda M."/>
            <person name="Li Y."/>
            <person name="Liew Y.J."/>
            <person name="Baumgarten S."/>
            <person name="Simakov O."/>
            <person name="Wilson M."/>
            <person name="Piel J."/>
            <person name="Ashoor H."/>
            <person name="Bougouffa S."/>
            <person name="Bajic V.B."/>
            <person name="Ryu T."/>
            <person name="Ravasi T."/>
            <person name="Bayer T."/>
            <person name="Micklem G."/>
            <person name="Kim H."/>
            <person name="Bhak J."/>
            <person name="Lajeunesse T.C."/>
            <person name="Voolstra C.R."/>
        </authorList>
    </citation>
    <scope>NUCLEOTIDE SEQUENCE [LARGE SCALE GENOMIC DNA]</scope>
    <source>
        <strain evidence="12 13">CCMP2467</strain>
    </source>
</reference>
<dbReference type="OrthoDB" id="5593012at2759"/>
<feature type="transmembrane region" description="Helical" evidence="9">
    <location>
        <begin position="3239"/>
        <end position="3268"/>
    </location>
</feature>
<dbReference type="Gene3D" id="1.20.920.60">
    <property type="match status" value="1"/>
</dbReference>
<evidence type="ECO:0000256" key="3">
    <source>
        <dbReference type="ARBA" id="ARBA00022837"/>
    </source>
</evidence>
<keyword evidence="2 9" id="KW-0812">Transmembrane</keyword>
<keyword evidence="5 9" id="KW-0472">Membrane</keyword>
<feature type="transmembrane region" description="Helical" evidence="9">
    <location>
        <begin position="1999"/>
        <end position="2021"/>
    </location>
</feature>
<dbReference type="PROSITE" id="PS50089">
    <property type="entry name" value="ZF_RING_2"/>
    <property type="match status" value="1"/>
</dbReference>
<dbReference type="Gene3D" id="1.20.1270.280">
    <property type="match status" value="1"/>
</dbReference>
<dbReference type="InterPro" id="IPR011992">
    <property type="entry name" value="EF-hand-dom_pair"/>
</dbReference>
<evidence type="ECO:0000259" key="10">
    <source>
        <dbReference type="PROSITE" id="PS50089"/>
    </source>
</evidence>
<comment type="subcellular location">
    <subcellularLocation>
        <location evidence="1">Membrane</location>
        <topology evidence="1">Multi-pass membrane protein</topology>
    </subcellularLocation>
</comment>
<dbReference type="InterPro" id="IPR004273">
    <property type="entry name" value="Dynein_heavy_D6_P-loop"/>
</dbReference>
<dbReference type="Pfam" id="PF13639">
    <property type="entry name" value="zf-RING_2"/>
    <property type="match status" value="1"/>
</dbReference>
<feature type="region of interest" description="Disordered" evidence="8">
    <location>
        <begin position="555"/>
        <end position="651"/>
    </location>
</feature>
<organism evidence="12 13">
    <name type="scientific">Symbiodinium microadriaticum</name>
    <name type="common">Dinoflagellate</name>
    <name type="synonym">Zooxanthella microadriatica</name>
    <dbReference type="NCBI Taxonomy" id="2951"/>
    <lineage>
        <taxon>Eukaryota</taxon>
        <taxon>Sar</taxon>
        <taxon>Alveolata</taxon>
        <taxon>Dinophyceae</taxon>
        <taxon>Suessiales</taxon>
        <taxon>Symbiodiniaceae</taxon>
        <taxon>Symbiodinium</taxon>
    </lineage>
</organism>
<dbReference type="GO" id="GO:0007018">
    <property type="term" value="P:microtubule-based movement"/>
    <property type="evidence" value="ECO:0007669"/>
    <property type="project" value="InterPro"/>
</dbReference>
<dbReference type="GO" id="GO:0030286">
    <property type="term" value="C:dynein complex"/>
    <property type="evidence" value="ECO:0007669"/>
    <property type="project" value="InterPro"/>
</dbReference>
<dbReference type="InterPro" id="IPR018247">
    <property type="entry name" value="EF_Hand_1_Ca_BS"/>
</dbReference>
<dbReference type="InterPro" id="IPR001841">
    <property type="entry name" value="Znf_RING"/>
</dbReference>
<dbReference type="SUPFAM" id="SSF81324">
    <property type="entry name" value="Voltage-gated potassium channels"/>
    <property type="match status" value="1"/>
</dbReference>
<keyword evidence="7" id="KW-0175">Coiled coil</keyword>
<dbReference type="Gene3D" id="3.30.40.10">
    <property type="entry name" value="Zinc/RING finger domain, C3HC4 (zinc finger)"/>
    <property type="match status" value="1"/>
</dbReference>
<dbReference type="Pfam" id="PF12781">
    <property type="entry name" value="AAA_9"/>
    <property type="match status" value="1"/>
</dbReference>
<keyword evidence="3" id="KW-0106">Calcium</keyword>
<feature type="transmembrane region" description="Helical" evidence="9">
    <location>
        <begin position="20"/>
        <end position="39"/>
    </location>
</feature>
<evidence type="ECO:0000256" key="4">
    <source>
        <dbReference type="ARBA" id="ARBA00022989"/>
    </source>
</evidence>
<dbReference type="Proteomes" id="UP000186817">
    <property type="component" value="Unassembled WGS sequence"/>
</dbReference>
<dbReference type="PROSITE" id="PS00018">
    <property type="entry name" value="EF_HAND_1"/>
    <property type="match status" value="1"/>
</dbReference>
<dbReference type="InterPro" id="IPR024743">
    <property type="entry name" value="Dynein_HC_stalk"/>
</dbReference>
<dbReference type="Pfam" id="PF18199">
    <property type="entry name" value="Dynein_C"/>
    <property type="match status" value="1"/>
</dbReference>
<evidence type="ECO:0000313" key="13">
    <source>
        <dbReference type="Proteomes" id="UP000186817"/>
    </source>
</evidence>
<feature type="domain" description="RING-type" evidence="10">
    <location>
        <begin position="3310"/>
        <end position="3353"/>
    </location>
</feature>
<sequence>MDRSCRSDTLRSGLLVKASVRTRLALGASLLLGAAFFAALYEGGVISTRRLYSVLGSLLGLVPGSLHLRRSKRLKLGRVVCPAPTSSNPDAPAFPEYNLGINYTSAMDVSAPHIVTFIRSSQQPVTVVFKIEDSTGAVVVPETTVDLQALSSTVPDSCSCTSPTIPPEVQGTYGQNYGRQCQAWDNPNCDEWWGNVSVGGWCCRPWCYASVDCPDAYSSSLLPGQFFSYAACNTYSPVSPCTWEEVREQNDPCKCRNSGSVFSDDMKAKFDLTYGSTCGSWDVQNCAQNYRPDQVDTWCCASWCYVDKECPSAIQSLNAGMEGILFWSENVCEDDAALVAQCPYKPQPNVSADDTSCDCLNITMPASIIESLGLNVSDYADYGQQCGPHDAWNCEVFYPNAQHDMWCCTSWCWVDPTCPTSRASTVWPGRFWSSERCDLVPDVISGCKYNLDACACRGQLPSGSLPDSFAANYGSSCSDWDSTNCYQVWGSDPDSGWNTSSDHEWCCDSWCYVNLECPIAKKSWLGIGYYFSYETCDDPPATYNESADTCDATRRLGESKAGRQLSGRRRGGSFSSSRRSFFTSTPRRRSPSATTTTPRRRSSSAPSFWSPRRRAPISPRRRDVRRRAPPPPVPTPLSTRRRTTSMDGNVYTAGSGVPYGYNSRPMLMNNYGGTMPYQTPYGYSGYNAYPPNNNANVAMYAAGGFVVGAGAMYAYNSMYGDAYNYDSFSRRRFYDFRNPDYCIVNAQGSRYGDFMECQQCFHLYGPSYCPSARSCRTAAGCRYTTRESFNRDDLAATGFIPKDFVPPLKVTFTQIWGDDIDPDPITGICPPTTRSQAELIATFNKTMSFKPDLFLVLTRQEVLGAEPVNAARSFAVPLAALLQAPPRNLWRWLSAAAVVAVGSLHVLPWLPFIEWYNFLPMQSRDWLQVVDSVACFGMVPSEYQTILQHLAWHLEGTVFKWTAWLMVGRIVALDRRSSLGIAHPNRLVNMATICFHARVVTETFFDSTPTSFLMQLVFAVAFVTIWMAISLRTMACLGKSLRVVQKEARKVTGAPQAEAQWAKKVLKFELAACMCLTFTCTTLWWIPHQVLLWGAGQQTADRVLLVPMIVAHRLNMLVKAASAATLSGLLWHFQAPQTAPTSNLHIQIHGPQQGDAEIWSQKVDELAHRAIRQGGPRRPSSCLESLLRFWGELPKVMPSFDPACSTTNDVVHMAIIPLSRSPGGTGGQSLASVWSGGQRLRAKCMVTHNWSNLFLHLVAGILADALGESYYDGVATRLLSPAGVEELAALLQQAPKTAYWVCAFSINQHACICHGFSQPSSRDPEETAQQPWHGKDSATGVPYPVCDCQEPKIFNDQPALCEMNKFNAMMRHLASLEQHFSHLVIADSHFKVFTRAWCIAEIVESEVSQVPKRIKLHSQSSLDNHYQSLSCIDVRDCEASRSEDRDMILSGISDLDALNAELQWAIFGTRGLLSKWVDGPGRAALVARILRRIEGQAVLSEQLMVVIEGKQKEAAVTEEVVSKVRCGYQGPLLPQRDLDKAMPALNSAIEALNQLSKGDIVEVKAMGKPPGGVVLVSKALCWCFGVKPKKVPAPDGRSKMDDYWDPAKKELWGDAKLLDRLLNFDKVMTKLLPLETDPMLALNMYPYPRYKLTHELAAAIPAQLHSSFMDFEPDAIKKASMRADEVCEAGLLKSRNQGEKVRAMIVYDQATPSKLRGRLDRARLLLEWRESVELETPLYQALMRIEYRLDRLSERMESYHKDVLDVPKMSAEAISTRSKNNRKIYEDDEMDEPVLRFLDDPESSRGAWSVGLCLKILVFSCVAFSFFQTTQSPFVEDATIAAAIETAFDAIFLVEFLCRFVSAPSKWSYLVDAMNWPDLFSATGLPLRAAAGFLLMSPKTTWTSLDVILLFFLPLVRFSKLLRYFEIFRLLSEAMYKSVEALPFLSYLAAIITFTAATGLFLVEERSNIPSMPHSLWLSIVTMTTVGYGDFFPTTTEGYIIASFLTFTSMLFSALPVGIIGHEFMDCWRSRSQVLLITRMRKNLEKWGYSSQDVRVLFEHVDEDGDGTLSLAEFLELIHQMRIGISFDLWLSKFSEPWGLRSKAKAVKAGIGVRRASQIGIKEEAAGPTQISRVPRLGAKLDQAALAGAEAPPGWNQEQKASEAELQKVQDNVAKLLEDFATAKQKKDDLQNQFEVCSKRLVTAEKLINGLGRLDCEALAFDDRPANPGQQVDPNNYARKLEVGISQGLPVLIENVPEVLDPLLEPLLQKAKFKAGNMIMLQALLKLRIRLGDSTVEYNEVTLLNFMVTPDGLQDQMLGILVAKEEPEVEKKRQNLIIESAQSKAQLKEIEDKILELLSNSKGNILDDEDLQALVQETRETYVPVSIRSSAMFFVVADLCKDNGSSLEWFIDIFLLAIKTAEKPERNLQRRLTVPKLNRELEFRALQNQFIKLLYEKAVASALVALQLHKFVRGHRLNGSVMQLGLLDCFDEEVFDSDDPVQAGDDPSRRHLGLAASRFETKAAVSLGQGQGPKAEFAISEGKTAGNWVILQNCHLAVSWMPMLEKLVEELDPDAVAHTFRLWLSAMCLVAKGNQLPMKWPSPHFPVSVLQNGMKMTVEPPKGLKSNLLRAYLSFEEEWFESAGNTDASRKAFRKMLFGLCFFHALIQETRSLMFLEENAAIPYAALSYTCHGQIKCRASEANYGGRVTDAHDRITIANLITDYYCDDILKAFGLHANANLSAAIKDQILTELSTKNTVVNQEALRFNKLLLRVRASLVDIGKAVKGLVIMGPDLDDVANGILLNKQPLERTFRYLLAWPEFWKKVSYPSLKPMSSYVADLVARMNFFTDWMDNGHPANYWLSGFFFTQSFLTGQLQNFVTLSQAFEDLAKARKNNLPIDTLIWTFDILKKENNHPPKPEDGCVVYGLFMDGARWDNDQQVIQDSLPKDPTDPARVYPSPIYKTSERKAKEHSAKFWIKRGVACLCPGSFLQVRRSPAAGFGYFRHNLAACMVGLLHKLLLAVCLAELAGAIVHHQGQQTTRDKWTPKDVPNPATNPQQCGLNSTGRICDPDLLLSPADRQQIQQVLQEVDKKTQLQCPDGTNHSYQAAVLVVKSIASSEWIGAFGIHTWIAGNKELTGERFAHMVGDFWGVGNAGCDNGLLLFLSIDDRMFYLKTAKKTREVLYDSEAELILKNMKPLLKKGDTGSAILRGTEEILDALQGKSIPVYRSWTDYLMFTLLGFVICINLPQVLALLLISLAAVATLLLWPCAKLADACSACWRRLFPSSTEQDLQRVQKELEKDEFDQSMCPICLENFAPDEAAEVLALSCKHRFHKRCIEEWVQANESCPLCRADVGAELALTDEDKQKSEHYQRRLRFYLSRLVQRHPSSFRTRTTSPIYYSNNDTYLLYVPHYSYADSVASSFTSAAQTSGSIGHLGGGGGGGFGGGGFGGGGGAGGGW</sequence>
<dbReference type="Gene3D" id="3.40.50.300">
    <property type="entry name" value="P-loop containing nucleotide triphosphate hydrolases"/>
    <property type="match status" value="2"/>
</dbReference>
<dbReference type="InterPro" id="IPR005821">
    <property type="entry name" value="Ion_trans_dom"/>
</dbReference>
<dbReference type="Gene3D" id="1.20.120.350">
    <property type="entry name" value="Voltage-gated potassium channels. Chain C"/>
    <property type="match status" value="1"/>
</dbReference>
<keyword evidence="6" id="KW-0863">Zinc-finger</keyword>
<keyword evidence="6" id="KW-0862">Zinc</keyword>
<evidence type="ECO:0000256" key="1">
    <source>
        <dbReference type="ARBA" id="ARBA00004141"/>
    </source>
</evidence>
<accession>A0A1Q9E8M9</accession>
<dbReference type="Pfam" id="PF12777">
    <property type="entry name" value="MT"/>
    <property type="match status" value="1"/>
</dbReference>
<dbReference type="GO" id="GO:0005216">
    <property type="term" value="F:monoatomic ion channel activity"/>
    <property type="evidence" value="ECO:0007669"/>
    <property type="project" value="InterPro"/>
</dbReference>
<dbReference type="EMBL" id="LSRX01000227">
    <property type="protein sequence ID" value="OLQ03771.1"/>
    <property type="molecule type" value="Genomic_DNA"/>
</dbReference>
<evidence type="ECO:0000256" key="6">
    <source>
        <dbReference type="PROSITE-ProRule" id="PRU00175"/>
    </source>
</evidence>
<dbReference type="GO" id="GO:0008569">
    <property type="term" value="F:minus-end-directed microtubule motor activity"/>
    <property type="evidence" value="ECO:0007669"/>
    <property type="project" value="InterPro"/>
</dbReference>
<evidence type="ECO:0000313" key="12">
    <source>
        <dbReference type="EMBL" id="OLQ03771.1"/>
    </source>
</evidence>
<dbReference type="GO" id="GO:0045505">
    <property type="term" value="F:dynein intermediate chain binding"/>
    <property type="evidence" value="ECO:0007669"/>
    <property type="project" value="InterPro"/>
</dbReference>
<dbReference type="InterPro" id="IPR026983">
    <property type="entry name" value="DHC"/>
</dbReference>
<evidence type="ECO:0000256" key="8">
    <source>
        <dbReference type="SAM" id="MobiDB-lite"/>
    </source>
</evidence>
<dbReference type="Gene3D" id="6.10.140.1060">
    <property type="match status" value="1"/>
</dbReference>
<dbReference type="PANTHER" id="PTHR22878:SF68">
    <property type="entry name" value="DYNEIN HEAVY CHAIN 6, AXONEMAL-LIKE"/>
    <property type="match status" value="1"/>
</dbReference>
<feature type="coiled-coil region" evidence="7">
    <location>
        <begin position="2159"/>
        <end position="2193"/>
    </location>
</feature>
<gene>
    <name evidence="12" type="primary">DNAH12</name>
    <name evidence="12" type="ORF">AK812_SmicGene13231</name>
</gene>
<dbReference type="Gene3D" id="3.10.310.50">
    <property type="match status" value="1"/>
</dbReference>
<evidence type="ECO:0000256" key="2">
    <source>
        <dbReference type="ARBA" id="ARBA00022692"/>
    </source>
</evidence>
<dbReference type="Pfam" id="PF17175">
    <property type="entry name" value="MOLO1"/>
    <property type="match status" value="1"/>
</dbReference>
<dbReference type="Gene3D" id="3.10.490.20">
    <property type="match status" value="1"/>
</dbReference>
<dbReference type="SUPFAM" id="SSF57850">
    <property type="entry name" value="RING/U-box"/>
    <property type="match status" value="1"/>
</dbReference>
<dbReference type="GO" id="GO:0008270">
    <property type="term" value="F:zinc ion binding"/>
    <property type="evidence" value="ECO:0007669"/>
    <property type="project" value="UniProtKB-KW"/>
</dbReference>
<feature type="transmembrane region" description="Helical" evidence="9">
    <location>
        <begin position="1907"/>
        <end position="1925"/>
    </location>
</feature>
<feature type="transmembrane region" description="Helical" evidence="9">
    <location>
        <begin position="1975"/>
        <end position="1993"/>
    </location>
</feature>
<feature type="region of interest" description="Disordered" evidence="8">
    <location>
        <begin position="3037"/>
        <end position="3057"/>
    </location>
</feature>
<comment type="caution">
    <text evidence="12">The sequence shown here is derived from an EMBL/GenBank/DDBJ whole genome shotgun (WGS) entry which is preliminary data.</text>
</comment>
<dbReference type="InterPro" id="IPR027359">
    <property type="entry name" value="Volt_channel_dom_sf"/>
</dbReference>
<dbReference type="GO" id="GO:0005892">
    <property type="term" value="C:acetylcholine-gated channel complex"/>
    <property type="evidence" value="ECO:0007669"/>
    <property type="project" value="InterPro"/>
</dbReference>